<protein>
    <submittedName>
        <fullName evidence="2">Uncharacterized protein</fullName>
    </submittedName>
</protein>
<sequence length="309" mass="36642">MTILDKFSHRVQTSSLNILQRLPRPCNVFSEHLVKEAQPEAVAQIPEGEEKECLEHKLEDSEEEWAIHRDGGACNIEAVTCNFHCQHHEELRQALQRQINEGKERVEGCYQRLPFEELESEHFPGGSGEALEALNFHNSVIARRYLVMMIFYPNPYPTWCEPEDGHFQYIRSLQWRRDALVDFVREWREKEGFDLSAYKSVERWVADLAEEHHLFDQPERDLPREGMEYGCDSKGVLAKIVERTHEHDPRQEKPQKPKSYVRTEEEWNEWIEKTNREYCLDTSRDKEEAARQLEWAEESVDFVLDETPW</sequence>
<reference evidence="2 3" key="1">
    <citation type="journal article" date="2023" name="bioRxiv">
        <title>High-quality genome assemblies of four members of thePodospora anserinaspecies complex.</title>
        <authorList>
            <person name="Ament-Velasquez S.L."/>
            <person name="Vogan A.A."/>
            <person name="Wallerman O."/>
            <person name="Hartmann F."/>
            <person name="Gautier V."/>
            <person name="Silar P."/>
            <person name="Giraud T."/>
            <person name="Johannesson H."/>
        </authorList>
    </citation>
    <scope>NUCLEOTIDE SEQUENCE [LARGE SCALE GENOMIC DNA]</scope>
    <source>
        <strain evidence="2 3">CBS 112042</strain>
    </source>
</reference>
<organism evidence="2 3">
    <name type="scientific">Podospora bellae-mahoneyi</name>
    <dbReference type="NCBI Taxonomy" id="2093777"/>
    <lineage>
        <taxon>Eukaryota</taxon>
        <taxon>Fungi</taxon>
        <taxon>Dikarya</taxon>
        <taxon>Ascomycota</taxon>
        <taxon>Pezizomycotina</taxon>
        <taxon>Sordariomycetes</taxon>
        <taxon>Sordariomycetidae</taxon>
        <taxon>Sordariales</taxon>
        <taxon>Podosporaceae</taxon>
        <taxon>Podospora</taxon>
    </lineage>
</organism>
<feature type="region of interest" description="Disordered" evidence="1">
    <location>
        <begin position="243"/>
        <end position="264"/>
    </location>
</feature>
<accession>A0ABR0FMC0</accession>
<evidence type="ECO:0000256" key="1">
    <source>
        <dbReference type="SAM" id="MobiDB-lite"/>
    </source>
</evidence>
<dbReference type="RefSeq" id="XP_062734084.1">
    <property type="nucleotide sequence ID" value="XM_062878243.1"/>
</dbReference>
<gene>
    <name evidence="2" type="ORF">QC761_311197</name>
</gene>
<proteinExistence type="predicted"/>
<dbReference type="GeneID" id="87897725"/>
<keyword evidence="3" id="KW-1185">Reference proteome</keyword>
<dbReference type="Proteomes" id="UP001322138">
    <property type="component" value="Unassembled WGS sequence"/>
</dbReference>
<evidence type="ECO:0000313" key="3">
    <source>
        <dbReference type="Proteomes" id="UP001322138"/>
    </source>
</evidence>
<dbReference type="EMBL" id="JAFFGZ010000005">
    <property type="protein sequence ID" value="KAK4645108.1"/>
    <property type="molecule type" value="Genomic_DNA"/>
</dbReference>
<evidence type="ECO:0000313" key="2">
    <source>
        <dbReference type="EMBL" id="KAK4645108.1"/>
    </source>
</evidence>
<comment type="caution">
    <text evidence="2">The sequence shown here is derived from an EMBL/GenBank/DDBJ whole genome shotgun (WGS) entry which is preliminary data.</text>
</comment>
<name>A0ABR0FMC0_9PEZI</name>